<gene>
    <name evidence="1" type="ORF">EJB05_19614</name>
</gene>
<accession>A0A5J9UWW8</accession>
<name>A0A5J9UWW8_9POAL</name>
<organism evidence="1 2">
    <name type="scientific">Eragrostis curvula</name>
    <name type="common">weeping love grass</name>
    <dbReference type="NCBI Taxonomy" id="38414"/>
    <lineage>
        <taxon>Eukaryota</taxon>
        <taxon>Viridiplantae</taxon>
        <taxon>Streptophyta</taxon>
        <taxon>Embryophyta</taxon>
        <taxon>Tracheophyta</taxon>
        <taxon>Spermatophyta</taxon>
        <taxon>Magnoliopsida</taxon>
        <taxon>Liliopsida</taxon>
        <taxon>Poales</taxon>
        <taxon>Poaceae</taxon>
        <taxon>PACMAD clade</taxon>
        <taxon>Chloridoideae</taxon>
        <taxon>Eragrostideae</taxon>
        <taxon>Eragrostidinae</taxon>
        <taxon>Eragrostis</taxon>
    </lineage>
</organism>
<proteinExistence type="predicted"/>
<protein>
    <submittedName>
        <fullName evidence="1">Uncharacterized protein</fullName>
    </submittedName>
</protein>
<sequence length="84" mass="9908">MHLDCLISHYDYDADDLKYFRTVSLHGVWVIEHDIHVHRGSFANVFRLMRQGEKIFFSTCICCRRWFFPASVHNVFFIDLGGGL</sequence>
<evidence type="ECO:0000313" key="2">
    <source>
        <dbReference type="Proteomes" id="UP000324897"/>
    </source>
</evidence>
<reference evidence="1 2" key="1">
    <citation type="journal article" date="2019" name="Sci. Rep.">
        <title>A high-quality genome of Eragrostis curvula grass provides insights into Poaceae evolution and supports new strategies to enhance forage quality.</title>
        <authorList>
            <person name="Carballo J."/>
            <person name="Santos B.A.C.M."/>
            <person name="Zappacosta D."/>
            <person name="Garbus I."/>
            <person name="Selva J.P."/>
            <person name="Gallo C.A."/>
            <person name="Diaz A."/>
            <person name="Albertini E."/>
            <person name="Caccamo M."/>
            <person name="Echenique V."/>
        </authorList>
    </citation>
    <scope>NUCLEOTIDE SEQUENCE [LARGE SCALE GENOMIC DNA]</scope>
    <source>
        <strain evidence="2">cv. Victoria</strain>
        <tissue evidence="1">Leaf</tissue>
    </source>
</reference>
<evidence type="ECO:0000313" key="1">
    <source>
        <dbReference type="EMBL" id="TVU28105.1"/>
    </source>
</evidence>
<dbReference type="Gramene" id="TVU28105">
    <property type="protein sequence ID" value="TVU28105"/>
    <property type="gene ID" value="EJB05_19614"/>
</dbReference>
<dbReference type="EMBL" id="RWGY01000011">
    <property type="protein sequence ID" value="TVU28105.1"/>
    <property type="molecule type" value="Genomic_DNA"/>
</dbReference>
<dbReference type="AlphaFoldDB" id="A0A5J9UWW8"/>
<dbReference type="Proteomes" id="UP000324897">
    <property type="component" value="Chromosome 1"/>
</dbReference>
<comment type="caution">
    <text evidence="1">The sequence shown here is derived from an EMBL/GenBank/DDBJ whole genome shotgun (WGS) entry which is preliminary data.</text>
</comment>
<keyword evidence="2" id="KW-1185">Reference proteome</keyword>